<dbReference type="Gene3D" id="3.30.530.20">
    <property type="match status" value="1"/>
</dbReference>
<keyword evidence="2" id="KW-1185">Reference proteome</keyword>
<dbReference type="PANTHER" id="PTHR39332">
    <property type="entry name" value="BLL4707 PROTEIN"/>
    <property type="match status" value="1"/>
</dbReference>
<dbReference type="AlphaFoldDB" id="A0A6V6Z9R9"/>
<sequence length="140" mass="15892">MSKVKVSQTSEAIVNLDADKVWKKLIDFGATEKFVPDLIEKVILEGNGVGALRTIYIKGGGEILERLTSINRNKLEMKFIILSTPMPVYNYEGIFQIDPKDGDKCSVKFESIYEVAIQEREEINTVIKNFQETFLSNLDK</sequence>
<evidence type="ECO:0000313" key="2">
    <source>
        <dbReference type="Proteomes" id="UP000556700"/>
    </source>
</evidence>
<evidence type="ECO:0008006" key="3">
    <source>
        <dbReference type="Google" id="ProtNLM"/>
    </source>
</evidence>
<dbReference type="PANTHER" id="PTHR39332:SF7">
    <property type="entry name" value="SRPBCC FAMILY PROTEIN"/>
    <property type="match status" value="1"/>
</dbReference>
<dbReference type="EMBL" id="CAIJDO010000221">
    <property type="protein sequence ID" value="CAD0008389.1"/>
    <property type="molecule type" value="Genomic_DNA"/>
</dbReference>
<dbReference type="SUPFAM" id="SSF55961">
    <property type="entry name" value="Bet v1-like"/>
    <property type="match status" value="1"/>
</dbReference>
<dbReference type="RefSeq" id="WP_031457671.1">
    <property type="nucleotide sequence ID" value="NZ_CAIJDO010000221.1"/>
</dbReference>
<protein>
    <recommendedName>
        <fullName evidence="3">Polyketide cyclase</fullName>
    </recommendedName>
</protein>
<evidence type="ECO:0000313" key="1">
    <source>
        <dbReference type="EMBL" id="CAD0008389.1"/>
    </source>
</evidence>
<dbReference type="InterPro" id="IPR023393">
    <property type="entry name" value="START-like_dom_sf"/>
</dbReference>
<name>A0A6V6Z9R9_9FLAO</name>
<dbReference type="Pfam" id="PF10604">
    <property type="entry name" value="Polyketide_cyc2"/>
    <property type="match status" value="1"/>
</dbReference>
<dbReference type="CDD" id="cd07821">
    <property type="entry name" value="PYR_PYL_RCAR_like"/>
    <property type="match status" value="1"/>
</dbReference>
<comment type="caution">
    <text evidence="1">The sequence shown here is derived from an EMBL/GenBank/DDBJ whole genome shotgun (WGS) entry which is preliminary data.</text>
</comment>
<organism evidence="1 2">
    <name type="scientific">Flavobacterium chungangense</name>
    <dbReference type="NCBI Taxonomy" id="554283"/>
    <lineage>
        <taxon>Bacteria</taxon>
        <taxon>Pseudomonadati</taxon>
        <taxon>Bacteroidota</taxon>
        <taxon>Flavobacteriia</taxon>
        <taxon>Flavobacteriales</taxon>
        <taxon>Flavobacteriaceae</taxon>
        <taxon>Flavobacterium</taxon>
    </lineage>
</organism>
<dbReference type="InterPro" id="IPR019587">
    <property type="entry name" value="Polyketide_cyclase/dehydratase"/>
</dbReference>
<proteinExistence type="predicted"/>
<gene>
    <name evidence="1" type="ORF">FLACHUCJ7_03760</name>
</gene>
<dbReference type="Proteomes" id="UP000556700">
    <property type="component" value="Unassembled WGS sequence"/>
</dbReference>
<accession>A0A6V6Z9R9</accession>
<reference evidence="1 2" key="1">
    <citation type="submission" date="2020-06" db="EMBL/GenBank/DDBJ databases">
        <authorList>
            <person name="Criscuolo A."/>
        </authorList>
    </citation>
    <scope>NUCLEOTIDE SEQUENCE [LARGE SCALE GENOMIC DNA]</scope>
    <source>
        <strain evidence="2">CIP 110025</strain>
    </source>
</reference>